<dbReference type="EC" id="2.3.1.282" evidence="5"/>
<comment type="catalytic activity">
    <reaction evidence="3">
        <text>2 a mycocerosyl-[mycocerosic acid synthase] + a phthiodiolone = a dimycocerosyl phthiodiolone + 2 holo-[mycocerosic acid synthase].</text>
        <dbReference type="EC" id="2.3.1.282"/>
    </reaction>
</comment>
<dbReference type="InterPro" id="IPR031641">
    <property type="entry name" value="PapA_C"/>
</dbReference>
<keyword evidence="17" id="KW-1185">Reference proteome</keyword>
<evidence type="ECO:0000256" key="12">
    <source>
        <dbReference type="ARBA" id="ARBA00033407"/>
    </source>
</evidence>
<evidence type="ECO:0000256" key="5">
    <source>
        <dbReference type="ARBA" id="ARBA00012866"/>
    </source>
</evidence>
<dbReference type="RefSeq" id="WP_068570468.1">
    <property type="nucleotide sequence ID" value="NZ_LSRE01000002.1"/>
</dbReference>
<dbReference type="Proteomes" id="UP000070258">
    <property type="component" value="Unassembled WGS sequence"/>
</dbReference>
<reference evidence="16" key="1">
    <citation type="submission" date="2016-02" db="EMBL/GenBank/DDBJ databases">
        <authorList>
            <person name="Wen L."/>
            <person name="He K."/>
            <person name="Yang H."/>
        </authorList>
    </citation>
    <scope>NUCLEOTIDE SEQUENCE [LARGE SCALE GENOMIC DNA]</scope>
    <source>
        <strain evidence="16">JCM 15929</strain>
    </source>
</reference>
<proteinExistence type="inferred from homology"/>
<reference evidence="15" key="3">
    <citation type="submission" date="2016-02" db="EMBL/GenBank/DDBJ databases">
        <authorList>
            <person name="Teng J.L."/>
            <person name="Yang Y."/>
            <person name="Huang Y."/>
            <person name="Guo F."/>
            <person name="Wei W."/>
            <person name="Chen J.H."/>
            <person name="Wong S.Y."/>
            <person name="Lau S.K."/>
            <person name="Woo P.C."/>
        </authorList>
    </citation>
    <scope>NUCLEOTIDE SEQUENCE</scope>
    <source>
        <strain evidence="15">JCM 15929</strain>
    </source>
</reference>
<dbReference type="OrthoDB" id="3318646at2"/>
<dbReference type="SUPFAM" id="SSF52777">
    <property type="entry name" value="CoA-dependent acyltransferases"/>
    <property type="match status" value="2"/>
</dbReference>
<dbReference type="Gene3D" id="3.30.559.30">
    <property type="entry name" value="Nonribosomal peptide synthetase, condensation domain"/>
    <property type="match status" value="1"/>
</dbReference>
<evidence type="ECO:0000259" key="13">
    <source>
        <dbReference type="Pfam" id="PF16911"/>
    </source>
</evidence>
<comment type="catalytic activity">
    <reaction evidence="1">
        <text>2 a mycocerosyl-[mycocerosic acid synthase] + a phthiocerol = a dimycocerosyl phthiocerol + 2 holo-[mycocerosic acid synthase].</text>
        <dbReference type="EC" id="2.3.1.282"/>
    </reaction>
</comment>
<dbReference type="InterPro" id="IPR023213">
    <property type="entry name" value="CAT-like_dom_sf"/>
</dbReference>
<evidence type="ECO:0000313" key="16">
    <source>
        <dbReference type="Proteomes" id="UP000070258"/>
    </source>
</evidence>
<dbReference type="Proteomes" id="UP000070409">
    <property type="component" value="Unassembled WGS sequence"/>
</dbReference>
<keyword evidence="7" id="KW-0444">Lipid biosynthesis</keyword>
<evidence type="ECO:0000256" key="11">
    <source>
        <dbReference type="ARBA" id="ARBA00032317"/>
    </source>
</evidence>
<keyword evidence="9 15" id="KW-0012">Acyltransferase</keyword>
<dbReference type="EMBL" id="LSRF01000011">
    <property type="protein sequence ID" value="KXP13784.1"/>
    <property type="molecule type" value="Genomic_DNA"/>
</dbReference>
<name>A0A138ATM0_9ACTN</name>
<keyword evidence="7" id="KW-0443">Lipid metabolism</keyword>
<evidence type="ECO:0000256" key="1">
    <source>
        <dbReference type="ARBA" id="ARBA00000026"/>
    </source>
</evidence>
<dbReference type="Gene3D" id="3.30.559.10">
    <property type="entry name" value="Chloramphenicol acetyltransferase-like domain"/>
    <property type="match status" value="1"/>
</dbReference>
<organism evidence="15 16">
    <name type="scientific">Tsukamurella pseudospumae</name>
    <dbReference type="NCBI Taxonomy" id="239498"/>
    <lineage>
        <taxon>Bacteria</taxon>
        <taxon>Bacillati</taxon>
        <taxon>Actinomycetota</taxon>
        <taxon>Actinomycetes</taxon>
        <taxon>Mycobacteriales</taxon>
        <taxon>Tsukamurellaceae</taxon>
        <taxon>Tsukamurella</taxon>
    </lineage>
</organism>
<comment type="caution">
    <text evidence="15">The sequence shown here is derived from an EMBL/GenBank/DDBJ whole genome shotgun (WGS) entry which is preliminary data.</text>
</comment>
<dbReference type="Pfam" id="PF16911">
    <property type="entry name" value="PapA_C"/>
    <property type="match status" value="1"/>
</dbReference>
<protein>
    <recommendedName>
        <fullName evidence="6">Phthiocerol/phthiodiolone dimycocerosyl transferase</fullName>
        <ecNumber evidence="5">2.3.1.282</ecNumber>
    </recommendedName>
    <alternativeName>
        <fullName evidence="12">Acyltransferase PapA5</fullName>
    </alternativeName>
    <alternativeName>
        <fullName evidence="10">Phthiocerol/phthiodiolone O-acyltransferase</fullName>
    </alternativeName>
    <alternativeName>
        <fullName evidence="11">Polyketide synthase-associated protein A5</fullName>
    </alternativeName>
</protein>
<evidence type="ECO:0000313" key="17">
    <source>
        <dbReference type="Proteomes" id="UP000070409"/>
    </source>
</evidence>
<gene>
    <name evidence="15" type="ORF">AXK60_23370</name>
    <name evidence="14" type="ORF">AXK61_13280</name>
</gene>
<feature type="domain" description="Phthiocerol/phthiodiolone dimycocerosyl transferase C-terminal" evidence="13">
    <location>
        <begin position="202"/>
        <end position="394"/>
    </location>
</feature>
<dbReference type="AlphaFoldDB" id="A0A138ATM0"/>
<evidence type="ECO:0000313" key="14">
    <source>
        <dbReference type="EMBL" id="KXP00964.1"/>
    </source>
</evidence>
<evidence type="ECO:0000256" key="7">
    <source>
        <dbReference type="ARBA" id="ARBA00022516"/>
    </source>
</evidence>
<evidence type="ECO:0000256" key="2">
    <source>
        <dbReference type="ARBA" id="ARBA00000625"/>
    </source>
</evidence>
<dbReference type="STRING" id="239498.AXK60_23370"/>
<reference evidence="14 17" key="2">
    <citation type="submission" date="2016-02" db="EMBL/GenBank/DDBJ databases">
        <authorList>
            <person name="Teng J.L."/>
            <person name="Tang Y."/>
            <person name="Huang Y."/>
            <person name="Guo F."/>
            <person name="Wei W."/>
            <person name="Chen J.H."/>
            <person name="Wong S.Y."/>
            <person name="Lau S.K."/>
            <person name="Woo P.C."/>
        </authorList>
    </citation>
    <scope>NUCLEOTIDE SEQUENCE [LARGE SCALE GENOMIC DNA]</scope>
    <source>
        <strain evidence="14 17">JCM 13375</strain>
    </source>
</reference>
<evidence type="ECO:0000256" key="8">
    <source>
        <dbReference type="ARBA" id="ARBA00022679"/>
    </source>
</evidence>
<evidence type="ECO:0000256" key="4">
    <source>
        <dbReference type="ARBA" id="ARBA00006558"/>
    </source>
</evidence>
<sequence>MQTHRALTFSEASFVRPASREVIGTSYALRGVVDVTALRSAFAALLEEYPVLAARIVDVKGRPHFAPGDPTVAAAIGFRDSAAPWTGYAQTPPWFVGADQLAALTLTGIGDDYRLTLWASHAATDGSGIVAIAARLFALYTALASGATPIVRRAGDFPAEPHRVMAERGHLPGEVDYEERLAGTVWHGAVPKDFPDEPGSDVDDVLRIRFGTAETAALDTAARAHGVSTHALVSGIIARAELAECAEDAAVALLTPVDFRSRVDPPIPLRSVTALCGFSYVAVTDAPTADIARTVSDRIRADVRDGTVLRTAVSPMPDPRTRRHGPPVLISNLGAVPDPLTPAGLEVRDFHAQIVRSAAGIREYAAGHVGESAPAVPIGTSYLVSTFGGRLSIESRALPGTLDGAVRLRLLERIADGAHALLEIGTAA</sequence>
<comment type="catalytic activity">
    <reaction evidence="2">
        <text>2 a mycocerosyl-[mycocerosic acid synthase] + a phenolphthiocerol = a dimycocerosyl phenolphthiocerol + 2 holo-[mycocerosic acid synthase].</text>
        <dbReference type="EC" id="2.3.1.282"/>
    </reaction>
</comment>
<evidence type="ECO:0000256" key="9">
    <source>
        <dbReference type="ARBA" id="ARBA00023315"/>
    </source>
</evidence>
<dbReference type="GO" id="GO:0016746">
    <property type="term" value="F:acyltransferase activity"/>
    <property type="evidence" value="ECO:0007669"/>
    <property type="project" value="UniProtKB-KW"/>
</dbReference>
<evidence type="ECO:0000256" key="3">
    <source>
        <dbReference type="ARBA" id="ARBA00001907"/>
    </source>
</evidence>
<comment type="similarity">
    <text evidence="4">Belongs to the acyltransferase PapA5 family.</text>
</comment>
<accession>A0A138ATM0</accession>
<evidence type="ECO:0000256" key="6">
    <source>
        <dbReference type="ARBA" id="ARBA00013449"/>
    </source>
</evidence>
<evidence type="ECO:0000313" key="15">
    <source>
        <dbReference type="EMBL" id="KXP13784.1"/>
    </source>
</evidence>
<evidence type="ECO:0000256" key="10">
    <source>
        <dbReference type="ARBA" id="ARBA00030465"/>
    </source>
</evidence>
<keyword evidence="8" id="KW-0808">Transferase</keyword>
<dbReference type="EMBL" id="LSRE01000002">
    <property type="protein sequence ID" value="KXP00964.1"/>
    <property type="molecule type" value="Genomic_DNA"/>
</dbReference>